<dbReference type="InterPro" id="IPR058624">
    <property type="entry name" value="MdtA-like_HH"/>
</dbReference>
<evidence type="ECO:0000256" key="1">
    <source>
        <dbReference type="ARBA" id="ARBA00009477"/>
    </source>
</evidence>
<reference evidence="7 9" key="1">
    <citation type="submission" date="2023-07" db="EMBL/GenBank/DDBJ databases">
        <title>Unpublished Manusciprt.</title>
        <authorList>
            <person name="Aydin F."/>
            <person name="Tarhane S."/>
            <person name="Saticioglu I.B."/>
            <person name="Karakaya E."/>
            <person name="Abay S."/>
            <person name="Guran O."/>
            <person name="Bozkurt E."/>
            <person name="Uzum N."/>
            <person name="Olgun K."/>
            <person name="Jablonski D."/>
        </authorList>
    </citation>
    <scope>NUCLEOTIDE SEQUENCE</scope>
    <source>
        <strain evidence="9">faydin-H75</strain>
        <strain evidence="7">Faydin-H76</strain>
    </source>
</reference>
<evidence type="ECO:0000259" key="3">
    <source>
        <dbReference type="Pfam" id="PF25876"/>
    </source>
</evidence>
<evidence type="ECO:0000313" key="8">
    <source>
        <dbReference type="Proteomes" id="UP001177258"/>
    </source>
</evidence>
<feature type="coiled-coil region" evidence="2">
    <location>
        <begin position="95"/>
        <end position="155"/>
    </location>
</feature>
<evidence type="ECO:0000259" key="5">
    <source>
        <dbReference type="Pfam" id="PF25954"/>
    </source>
</evidence>
<dbReference type="NCBIfam" id="TIGR01730">
    <property type="entry name" value="RND_mfp"/>
    <property type="match status" value="1"/>
</dbReference>
<dbReference type="Pfam" id="PF25876">
    <property type="entry name" value="HH_MFP_RND"/>
    <property type="match status" value="1"/>
</dbReference>
<accession>A0AA90SST8</accession>
<dbReference type="Proteomes" id="UP001240777">
    <property type="component" value="Unassembled WGS sequence"/>
</dbReference>
<organism evidence="7 8">
    <name type="scientific">Helicobacter cappadocius</name>
    <dbReference type="NCBI Taxonomy" id="3063998"/>
    <lineage>
        <taxon>Bacteria</taxon>
        <taxon>Pseudomonadati</taxon>
        <taxon>Campylobacterota</taxon>
        <taxon>Epsilonproteobacteria</taxon>
        <taxon>Campylobacterales</taxon>
        <taxon>Helicobacteraceae</taxon>
        <taxon>Helicobacter</taxon>
    </lineage>
</organism>
<dbReference type="Gene3D" id="1.10.287.470">
    <property type="entry name" value="Helix hairpin bin"/>
    <property type="match status" value="1"/>
</dbReference>
<dbReference type="PANTHER" id="PTHR30469">
    <property type="entry name" value="MULTIDRUG RESISTANCE PROTEIN MDTA"/>
    <property type="match status" value="1"/>
</dbReference>
<dbReference type="SUPFAM" id="SSF111369">
    <property type="entry name" value="HlyD-like secretion proteins"/>
    <property type="match status" value="1"/>
</dbReference>
<name>A0AA90SST8_9HELI</name>
<dbReference type="GO" id="GO:1990281">
    <property type="term" value="C:efflux pump complex"/>
    <property type="evidence" value="ECO:0007669"/>
    <property type="project" value="TreeGrafter"/>
</dbReference>
<dbReference type="EMBL" id="JAUYZK010000008">
    <property type="protein sequence ID" value="MDP2539299.1"/>
    <property type="molecule type" value="Genomic_DNA"/>
</dbReference>
<dbReference type="InterPro" id="IPR006143">
    <property type="entry name" value="RND_pump_MFP"/>
</dbReference>
<dbReference type="Proteomes" id="UP001177258">
    <property type="component" value="Unassembled WGS sequence"/>
</dbReference>
<evidence type="ECO:0000259" key="4">
    <source>
        <dbReference type="Pfam" id="PF25917"/>
    </source>
</evidence>
<dbReference type="RefSeq" id="WP_305517278.1">
    <property type="nucleotide sequence ID" value="NZ_JAUPEV010000008.1"/>
</dbReference>
<gene>
    <name evidence="6" type="ORF">Q5I04_05885</name>
    <name evidence="7" type="ORF">Q5I06_05880</name>
</gene>
<dbReference type="InterPro" id="IPR058792">
    <property type="entry name" value="Beta-barrel_RND_2"/>
</dbReference>
<comment type="similarity">
    <text evidence="1">Belongs to the membrane fusion protein (MFP) (TC 8.A.1) family.</text>
</comment>
<dbReference type="AlphaFoldDB" id="A0AA90SST8"/>
<dbReference type="Gene3D" id="2.40.30.170">
    <property type="match status" value="1"/>
</dbReference>
<evidence type="ECO:0000256" key="2">
    <source>
        <dbReference type="SAM" id="Coils"/>
    </source>
</evidence>
<dbReference type="Pfam" id="PF25954">
    <property type="entry name" value="Beta-barrel_RND_2"/>
    <property type="match status" value="1"/>
</dbReference>
<dbReference type="EMBL" id="JAUPEV010000008">
    <property type="protein sequence ID" value="MDO7253437.1"/>
    <property type="molecule type" value="Genomic_DNA"/>
</dbReference>
<sequence>MFRKFVFCIVVFFVFLDGKPIYVNTKPIKSGTLQKQETFVGSVSFKEISNIASQSQGVVQQIYFRIGQKVKKGQKLLSIDDDLLQKDIQIKQAKLTQAQYSLQRQEKDLQRYKNLLDTQSIPLQEYENLEYQLKSQEANILALQAELEISQAERAKKTIYAPFDGIIVEQKVHVAEWVNTGEAICQILNSSDVEVIVDVPSSIAKNIKVGQNVSLIINSKHYQGKISALIPKADIRSRTFPVHIGVKNDGSFLDGMAAEAMLDIDGKSSGFIVPRDSIVNYLGSPTIFVSKNNQAIATKVEVLSIQDSQALIRGKIKENDRVVYRGQDRLQNGSDIEEKRQSKK</sequence>
<reference evidence="6" key="2">
    <citation type="submission" date="2023-07" db="EMBL/GenBank/DDBJ databases">
        <authorList>
            <person name="Aydin F."/>
            <person name="Tarhane S."/>
            <person name="Saticioglu I.B."/>
            <person name="Karakaya E."/>
            <person name="Abay S."/>
            <person name="Guran O."/>
            <person name="Bozkurt E."/>
            <person name="Uzum N."/>
            <person name="Olgun K."/>
            <person name="Jablonski D."/>
        </authorList>
    </citation>
    <scope>NUCLEOTIDE SEQUENCE</scope>
    <source>
        <strain evidence="6">Faydin-H75</strain>
    </source>
</reference>
<feature type="domain" description="Multidrug resistance protein MdtA-like barrel-sandwich hybrid" evidence="4">
    <location>
        <begin position="49"/>
        <end position="185"/>
    </location>
</feature>
<evidence type="ECO:0000313" key="7">
    <source>
        <dbReference type="EMBL" id="MDP2539299.1"/>
    </source>
</evidence>
<evidence type="ECO:0000313" key="6">
    <source>
        <dbReference type="EMBL" id="MDO7253437.1"/>
    </source>
</evidence>
<dbReference type="Gene3D" id="2.40.420.20">
    <property type="match status" value="1"/>
</dbReference>
<reference evidence="6 8" key="3">
    <citation type="journal article" date="2024" name="Syst. Appl. Microbiol.">
        <title>Helicobacter cappadocius sp. nov., from lizards: The first psychrotrophic Helicobacter species.</title>
        <authorList>
            <person name="Aydin F."/>
            <person name="Tarhane S."/>
            <person name="Karakaya E."/>
            <person name="Abay S."/>
            <person name="Kayman T."/>
            <person name="Guran O."/>
            <person name="Bozkurt E."/>
            <person name="Uzum N."/>
            <person name="Avci A."/>
            <person name="Olgun K."/>
            <person name="Jablonski D."/>
            <person name="Guran C."/>
            <person name="Burcin Saticioglu I."/>
        </authorList>
    </citation>
    <scope>NUCLEOTIDE SEQUENCE [LARGE SCALE GENOMIC DNA]</scope>
    <source>
        <strain evidence="6">Faydin-H75</strain>
        <strain evidence="8">faydin-H76</strain>
    </source>
</reference>
<dbReference type="Gene3D" id="2.40.50.100">
    <property type="match status" value="1"/>
</dbReference>
<keyword evidence="2" id="KW-0175">Coiled coil</keyword>
<dbReference type="Pfam" id="PF25917">
    <property type="entry name" value="BSH_RND"/>
    <property type="match status" value="1"/>
</dbReference>
<dbReference type="InterPro" id="IPR058625">
    <property type="entry name" value="MdtA-like_BSH"/>
</dbReference>
<comment type="caution">
    <text evidence="7">The sequence shown here is derived from an EMBL/GenBank/DDBJ whole genome shotgun (WGS) entry which is preliminary data.</text>
</comment>
<proteinExistence type="inferred from homology"/>
<feature type="domain" description="CusB-like beta-barrel" evidence="5">
    <location>
        <begin position="195"/>
        <end position="262"/>
    </location>
</feature>
<protein>
    <submittedName>
        <fullName evidence="7">Efflux RND transporter periplasmic adaptor subunit</fullName>
    </submittedName>
</protein>
<evidence type="ECO:0000313" key="9">
    <source>
        <dbReference type="Proteomes" id="UP001240777"/>
    </source>
</evidence>
<feature type="domain" description="Multidrug resistance protein MdtA-like alpha-helical hairpin" evidence="3">
    <location>
        <begin position="91"/>
        <end position="150"/>
    </location>
</feature>
<keyword evidence="9" id="KW-1185">Reference proteome</keyword>
<dbReference type="GO" id="GO:0015562">
    <property type="term" value="F:efflux transmembrane transporter activity"/>
    <property type="evidence" value="ECO:0007669"/>
    <property type="project" value="TreeGrafter"/>
</dbReference>